<name>A0A9J7BHM8_9BACT</name>
<dbReference type="RefSeq" id="WP_260791045.1">
    <property type="nucleotide sequence ID" value="NZ_CP093313.1"/>
</dbReference>
<dbReference type="KEGG" id="orp:MOP44_15710"/>
<feature type="transmembrane region" description="Helical" evidence="1">
    <location>
        <begin position="200"/>
        <end position="219"/>
    </location>
</feature>
<evidence type="ECO:0000313" key="2">
    <source>
        <dbReference type="EMBL" id="UWZ82017.1"/>
    </source>
</evidence>
<feature type="transmembrane region" description="Helical" evidence="1">
    <location>
        <begin position="419"/>
        <end position="441"/>
    </location>
</feature>
<sequence length="563" mass="60245">MAGLAESLNGIAGSNGPLSKRSRAQYGALAQMRWSAFRNTIRSTRGAMELGARIVTSVVFSCMGLGIAFGLGAGAYAMVAHGDAKFLPFLFWSVFVLWQLVPITIASFQQQFDMAGLLRFPVSFGSFFVLNLLFGLIDASTIVGAFCCAGLWIGITLARPGLFAWAGLALLIFAAFNVLLVRTIFAWIDRWLAQRRTREIVMAIFFVLMLGLQLLNPALHTSAGKAPFSPETRAAFLHWMHAANGVQRWLPPGMASMAVQKGSEHLPLQGLGALCGIGLFATVTGATLATRLRAEYRGENLGEGPARAKAEPKGREWSIGGSGPIAAVFEKELRTLLRAIPLLYQVGSPIFVVFVLSTVNRNNKLSSGHLPLGLLLALAYAIVGFTQLIYNNLGGEGPGIQLLFLSPTPIRTVILAKNLFHAALFGIDAVLVSIVACWTVGTPAPDALAASVAWVLFALPVHLAVGNAFSLMMPYKINLSRIGKQKGSQANALLSLLGQAITLGAGVGVFALCDWAGKLWLAIPIFLVLAVGAVAFWMHMLSRVDAMANARRDELITTLVKAE</sequence>
<keyword evidence="1" id="KW-1133">Transmembrane helix</keyword>
<dbReference type="AlphaFoldDB" id="A0A9J7BHM8"/>
<feature type="transmembrane region" description="Helical" evidence="1">
    <location>
        <begin position="266"/>
        <end position="289"/>
    </location>
</feature>
<feature type="transmembrane region" description="Helical" evidence="1">
    <location>
        <begin position="339"/>
        <end position="359"/>
    </location>
</feature>
<keyword evidence="3" id="KW-1185">Reference proteome</keyword>
<evidence type="ECO:0000256" key="1">
    <source>
        <dbReference type="SAM" id="Phobius"/>
    </source>
</evidence>
<feature type="transmembrane region" description="Helical" evidence="1">
    <location>
        <begin position="371"/>
        <end position="390"/>
    </location>
</feature>
<feature type="transmembrane region" description="Helical" evidence="1">
    <location>
        <begin position="447"/>
        <end position="471"/>
    </location>
</feature>
<feature type="transmembrane region" description="Helical" evidence="1">
    <location>
        <begin position="161"/>
        <end position="188"/>
    </location>
</feature>
<reference evidence="2" key="1">
    <citation type="submission" date="2021-04" db="EMBL/GenBank/DDBJ databases">
        <title>Phylogenetic analysis of Acidobacteriaceae.</title>
        <authorList>
            <person name="Qiu L."/>
            <person name="Zhang Q."/>
        </authorList>
    </citation>
    <scope>NUCLEOTIDE SEQUENCE</scope>
    <source>
        <strain evidence="2">DSM 25168</strain>
    </source>
</reference>
<feature type="transmembrane region" description="Helical" evidence="1">
    <location>
        <begin position="492"/>
        <end position="513"/>
    </location>
</feature>
<protein>
    <submittedName>
        <fullName evidence="2">Uncharacterized protein</fullName>
    </submittedName>
</protein>
<dbReference type="Proteomes" id="UP001059380">
    <property type="component" value="Chromosome"/>
</dbReference>
<feature type="transmembrane region" description="Helical" evidence="1">
    <location>
        <begin position="519"/>
        <end position="538"/>
    </location>
</feature>
<organism evidence="2 3">
    <name type="scientific">Occallatibacter riparius</name>
    <dbReference type="NCBI Taxonomy" id="1002689"/>
    <lineage>
        <taxon>Bacteria</taxon>
        <taxon>Pseudomonadati</taxon>
        <taxon>Acidobacteriota</taxon>
        <taxon>Terriglobia</taxon>
        <taxon>Terriglobales</taxon>
        <taxon>Acidobacteriaceae</taxon>
        <taxon>Occallatibacter</taxon>
    </lineage>
</organism>
<gene>
    <name evidence="2" type="ORF">MOP44_15710</name>
</gene>
<feature type="transmembrane region" description="Helical" evidence="1">
    <location>
        <begin position="89"/>
        <end position="108"/>
    </location>
</feature>
<dbReference type="EMBL" id="CP093313">
    <property type="protein sequence ID" value="UWZ82017.1"/>
    <property type="molecule type" value="Genomic_DNA"/>
</dbReference>
<proteinExistence type="predicted"/>
<keyword evidence="1" id="KW-0472">Membrane</keyword>
<keyword evidence="1" id="KW-0812">Transmembrane</keyword>
<accession>A0A9J7BHM8</accession>
<evidence type="ECO:0000313" key="3">
    <source>
        <dbReference type="Proteomes" id="UP001059380"/>
    </source>
</evidence>
<feature type="transmembrane region" description="Helical" evidence="1">
    <location>
        <begin position="50"/>
        <end position="77"/>
    </location>
</feature>